<dbReference type="Gene3D" id="3.40.50.10860">
    <property type="entry name" value="Leucine Dehydrogenase, chain A, domain 1"/>
    <property type="match status" value="1"/>
</dbReference>
<keyword evidence="6" id="KW-0547">Nucleotide-binding</keyword>
<feature type="binding site" evidence="6">
    <location>
        <position position="345"/>
    </location>
    <ligand>
        <name>substrate</name>
    </ligand>
</feature>
<dbReference type="PANTHER" id="PTHR11606">
    <property type="entry name" value="GLUTAMATE DEHYDROGENASE"/>
    <property type="match status" value="1"/>
</dbReference>
<dbReference type="InterPro" id="IPR033524">
    <property type="entry name" value="Glu/Leu/Phe/Val_DH_AS"/>
</dbReference>
<evidence type="ECO:0000256" key="6">
    <source>
        <dbReference type="PIRSR" id="PIRSR000185-2"/>
    </source>
</evidence>
<evidence type="ECO:0000313" key="12">
    <source>
        <dbReference type="Proteomes" id="UP000217289"/>
    </source>
</evidence>
<keyword evidence="9" id="KW-0175">Coiled coil</keyword>
<dbReference type="PIRSF" id="PIRSF000185">
    <property type="entry name" value="Glu_DH"/>
    <property type="match status" value="1"/>
</dbReference>
<evidence type="ECO:0000256" key="7">
    <source>
        <dbReference type="PIRSR" id="PIRSR000185-3"/>
    </source>
</evidence>
<dbReference type="PROSITE" id="PS00074">
    <property type="entry name" value="GLFV_DEHYDROGENASE"/>
    <property type="match status" value="1"/>
</dbReference>
<evidence type="ECO:0000256" key="8">
    <source>
        <dbReference type="RuleBase" id="RU004417"/>
    </source>
</evidence>
<feature type="domain" description="Glutamate/phenylalanine/leucine/valine/L-tryptophan dehydrogenase C-terminal" evidence="10">
    <location>
        <begin position="179"/>
        <end position="409"/>
    </location>
</feature>
<dbReference type="InterPro" id="IPR046346">
    <property type="entry name" value="Aminoacid_DH-like_N_sf"/>
</dbReference>
<dbReference type="Pfam" id="PF00208">
    <property type="entry name" value="ELFV_dehydrog"/>
    <property type="match status" value="1"/>
</dbReference>
<evidence type="ECO:0000259" key="10">
    <source>
        <dbReference type="SMART" id="SM00839"/>
    </source>
</evidence>
<evidence type="ECO:0000256" key="4">
    <source>
        <dbReference type="PIRNR" id="PIRNR000185"/>
    </source>
</evidence>
<dbReference type="RefSeq" id="WP_095976805.1">
    <property type="nucleotide sequence ID" value="NZ_CP022163.1"/>
</dbReference>
<dbReference type="GO" id="GO:0000166">
    <property type="term" value="F:nucleotide binding"/>
    <property type="evidence" value="ECO:0007669"/>
    <property type="project" value="UniProtKB-KW"/>
</dbReference>
<dbReference type="GO" id="GO:0006538">
    <property type="term" value="P:L-glutamate catabolic process"/>
    <property type="evidence" value="ECO:0007669"/>
    <property type="project" value="TreeGrafter"/>
</dbReference>
<dbReference type="InterPro" id="IPR033922">
    <property type="entry name" value="NAD_bind_Glu_DH"/>
</dbReference>
<proteinExistence type="inferred from homology"/>
<keyword evidence="3 6" id="KW-0520">NAD</keyword>
<dbReference type="InterPro" id="IPR006095">
    <property type="entry name" value="Glu/Leu/Phe/Val/Trp_DH"/>
</dbReference>
<feature type="binding site" evidence="6">
    <location>
        <position position="91"/>
    </location>
    <ligand>
        <name>substrate</name>
    </ligand>
</feature>
<dbReference type="FunFam" id="3.40.50.10860:FF:000003">
    <property type="entry name" value="Glutamate dehydrogenase"/>
    <property type="match status" value="1"/>
</dbReference>
<evidence type="ECO:0000256" key="3">
    <source>
        <dbReference type="ARBA" id="ARBA00023027"/>
    </source>
</evidence>
<dbReference type="PANTHER" id="PTHR11606:SF24">
    <property type="entry name" value="NAD-SPECIFIC GLUTAMATE DEHYDROGENASE"/>
    <property type="match status" value="1"/>
</dbReference>
<dbReference type="Proteomes" id="UP000217289">
    <property type="component" value="Chromosome"/>
</dbReference>
<evidence type="ECO:0000313" key="11">
    <source>
        <dbReference type="EMBL" id="ATB28088.1"/>
    </source>
</evidence>
<feature type="coiled-coil region" evidence="9">
    <location>
        <begin position="353"/>
        <end position="384"/>
    </location>
</feature>
<dbReference type="InterPro" id="IPR006096">
    <property type="entry name" value="Glu/Leu/Phe/Val/Trp_DH_C"/>
</dbReference>
<sequence length="410" mass="44837">MPPAVEGIQHYFRKVARIMDVGERIETLLATPLREVKVQVSIELDTGEIRTFHGYRIQHDNSRGPMKGGLRYHPSITQEECVTLASLMTWKTAVVNLPYGGAKGGIAVDPTQLSLKEMERLTRKYVDQVQDLIGPTRDIAGPDVNTNPQVMAWMMDQYSRFHGHSPAIVTGKPPELYGTRGRDAAAGRSLLYITREILRDTGLPMRGTRFALQGFGNVGSHTAQLLWQDGGVVIAVSDVYGGVYNPQGLDIPGLFEHVKRTGTVTGFGGGQACSNEDVLASDCDVLIPAALGGVLNRNNAAQVRARLVIEGANGPTEPEADEILEKRGVLVVPDILANAGGVTVSYYEWVQNLQHLSWEEERVNAELEKTMKEAYDRVAQLARSRKVTLRTAAYILAIGRVGKATVLRGI</sequence>
<evidence type="ECO:0000256" key="1">
    <source>
        <dbReference type="ARBA" id="ARBA00006382"/>
    </source>
</evidence>
<dbReference type="SMART" id="SM00839">
    <property type="entry name" value="ELFV_dehydrog"/>
    <property type="match status" value="1"/>
</dbReference>
<keyword evidence="2 4" id="KW-0560">Oxidoreductase</keyword>
<evidence type="ECO:0000256" key="5">
    <source>
        <dbReference type="PIRSR" id="PIRSR000185-1"/>
    </source>
</evidence>
<dbReference type="AlphaFoldDB" id="A0A250IA69"/>
<evidence type="ECO:0000256" key="2">
    <source>
        <dbReference type="ARBA" id="ARBA00023002"/>
    </source>
</evidence>
<protein>
    <recommendedName>
        <fullName evidence="4">Glutamate dehydrogenase</fullName>
    </recommendedName>
</protein>
<dbReference type="CDD" id="cd01076">
    <property type="entry name" value="NAD_bind_1_Glu_DH"/>
    <property type="match status" value="1"/>
</dbReference>
<dbReference type="Gene3D" id="3.40.50.720">
    <property type="entry name" value="NAD(P)-binding Rossmann-like Domain"/>
    <property type="match status" value="1"/>
</dbReference>
<organism evidence="11 12">
    <name type="scientific">Melittangium boletus DSM 14713</name>
    <dbReference type="NCBI Taxonomy" id="1294270"/>
    <lineage>
        <taxon>Bacteria</taxon>
        <taxon>Pseudomonadati</taxon>
        <taxon>Myxococcota</taxon>
        <taxon>Myxococcia</taxon>
        <taxon>Myxococcales</taxon>
        <taxon>Cystobacterineae</taxon>
        <taxon>Archangiaceae</taxon>
        <taxon>Melittangium</taxon>
    </lineage>
</organism>
<dbReference type="SUPFAM" id="SSF53223">
    <property type="entry name" value="Aminoacid dehydrogenase-like, N-terminal domain"/>
    <property type="match status" value="1"/>
</dbReference>
<dbReference type="InterPro" id="IPR006097">
    <property type="entry name" value="Glu/Leu/Phe/Val/Trp_DH_dimer"/>
</dbReference>
<dbReference type="EMBL" id="CP022163">
    <property type="protein sequence ID" value="ATB28088.1"/>
    <property type="molecule type" value="Genomic_DNA"/>
</dbReference>
<keyword evidence="12" id="KW-1185">Reference proteome</keyword>
<evidence type="ECO:0000256" key="9">
    <source>
        <dbReference type="SAM" id="Coils"/>
    </source>
</evidence>
<feature type="binding site" evidence="6">
    <location>
        <position position="67"/>
    </location>
    <ligand>
        <name>substrate</name>
    </ligand>
</feature>
<dbReference type="SUPFAM" id="SSF51735">
    <property type="entry name" value="NAD(P)-binding Rossmann-fold domains"/>
    <property type="match status" value="1"/>
</dbReference>
<accession>A0A250IA69</accession>
<feature type="site" description="Important for catalysis" evidence="7">
    <location>
        <position position="143"/>
    </location>
</feature>
<feature type="active site" description="Proton donor" evidence="5">
    <location>
        <position position="103"/>
    </location>
</feature>
<reference evidence="11 12" key="1">
    <citation type="submission" date="2017-06" db="EMBL/GenBank/DDBJ databases">
        <authorList>
            <person name="Kim H.J."/>
            <person name="Triplett B.A."/>
        </authorList>
    </citation>
    <scope>NUCLEOTIDE SEQUENCE [LARGE SCALE GENOMIC DNA]</scope>
    <source>
        <strain evidence="11 12">DSM 14713</strain>
    </source>
</reference>
<name>A0A250IA69_9BACT</name>
<dbReference type="OrthoDB" id="9803297at2"/>
<dbReference type="GO" id="GO:0004352">
    <property type="term" value="F:glutamate dehydrogenase (NAD+) activity"/>
    <property type="evidence" value="ECO:0007669"/>
    <property type="project" value="TreeGrafter"/>
</dbReference>
<dbReference type="InterPro" id="IPR014362">
    <property type="entry name" value="Glu_DH"/>
</dbReference>
<dbReference type="Pfam" id="PF02812">
    <property type="entry name" value="ELFV_dehydrog_N"/>
    <property type="match status" value="1"/>
</dbReference>
<gene>
    <name evidence="11" type="ORF">MEBOL_001533</name>
</gene>
<comment type="similarity">
    <text evidence="1 4 8">Belongs to the Glu/Leu/Phe/Val dehydrogenases family.</text>
</comment>
<dbReference type="KEGG" id="mbd:MEBOL_001533"/>
<dbReference type="InterPro" id="IPR036291">
    <property type="entry name" value="NAD(P)-bd_dom_sf"/>
</dbReference>
<dbReference type="PRINTS" id="PR00082">
    <property type="entry name" value="GLFDHDRGNASE"/>
</dbReference>
<feature type="binding site" evidence="6">
    <location>
        <position position="217"/>
    </location>
    <ligand>
        <name>NAD(+)</name>
        <dbReference type="ChEBI" id="CHEBI:57540"/>
    </ligand>
</feature>